<dbReference type="Gene3D" id="2.60.40.340">
    <property type="entry name" value="Rel homology domain (RHD), DNA-binding domain"/>
    <property type="match status" value="2"/>
</dbReference>
<dbReference type="InterPro" id="IPR013783">
    <property type="entry name" value="Ig-like_fold"/>
</dbReference>
<dbReference type="FunCoup" id="L9KLH5">
    <property type="interactions" value="1442"/>
</dbReference>
<dbReference type="GO" id="GO:0006954">
    <property type="term" value="P:inflammatory response"/>
    <property type="evidence" value="ECO:0007669"/>
    <property type="project" value="TreeGrafter"/>
</dbReference>
<dbReference type="SUPFAM" id="SSF49417">
    <property type="entry name" value="p53-like transcription factors"/>
    <property type="match status" value="1"/>
</dbReference>
<dbReference type="GO" id="GO:0007249">
    <property type="term" value="P:canonical NF-kappaB signal transduction"/>
    <property type="evidence" value="ECO:0007669"/>
    <property type="project" value="TreeGrafter"/>
</dbReference>
<dbReference type="GO" id="GO:0000981">
    <property type="term" value="F:DNA-binding transcription factor activity, RNA polymerase II-specific"/>
    <property type="evidence" value="ECO:0007669"/>
    <property type="project" value="TreeGrafter"/>
</dbReference>
<dbReference type="InParanoid" id="L9KLH5"/>
<dbReference type="Gene3D" id="2.60.40.10">
    <property type="entry name" value="Immunoglobulins"/>
    <property type="match status" value="1"/>
</dbReference>
<dbReference type="GO" id="GO:0034097">
    <property type="term" value="P:response to cytokine"/>
    <property type="evidence" value="ECO:0007669"/>
    <property type="project" value="TreeGrafter"/>
</dbReference>
<dbReference type="GO" id="GO:0045944">
    <property type="term" value="P:positive regulation of transcription by RNA polymerase II"/>
    <property type="evidence" value="ECO:0007669"/>
    <property type="project" value="TreeGrafter"/>
</dbReference>
<dbReference type="SMART" id="SM00429">
    <property type="entry name" value="IPT"/>
    <property type="match status" value="1"/>
</dbReference>
<dbReference type="STRING" id="246437.L9KLH5"/>
<dbReference type="InterPro" id="IPR008967">
    <property type="entry name" value="p53-like_TF_DNA-bd_sf"/>
</dbReference>
<dbReference type="GO" id="GO:0033554">
    <property type="term" value="P:cellular response to stress"/>
    <property type="evidence" value="ECO:0007669"/>
    <property type="project" value="TreeGrafter"/>
</dbReference>
<feature type="region of interest" description="Disordered" evidence="1">
    <location>
        <begin position="1"/>
        <end position="23"/>
    </location>
</feature>
<dbReference type="PANTHER" id="PTHR24169">
    <property type="entry name" value="NUCLEAR FACTOR NF-KAPPA-B PROTEIN"/>
    <property type="match status" value="1"/>
</dbReference>
<evidence type="ECO:0000259" key="2">
    <source>
        <dbReference type="PROSITE" id="PS50254"/>
    </source>
</evidence>
<accession>L9KLH5</accession>
<dbReference type="InterPro" id="IPR000451">
    <property type="entry name" value="NFkB/Dor"/>
</dbReference>
<proteinExistence type="predicted"/>
<dbReference type="GO" id="GO:0005634">
    <property type="term" value="C:nucleus"/>
    <property type="evidence" value="ECO:0007669"/>
    <property type="project" value="TreeGrafter"/>
</dbReference>
<evidence type="ECO:0000256" key="1">
    <source>
        <dbReference type="SAM" id="MobiDB-lite"/>
    </source>
</evidence>
<protein>
    <submittedName>
        <fullName evidence="3">Proto-oncogene c-Rel</fullName>
    </submittedName>
</protein>
<sequence>MRFRYKCEGRSAGSIPGEHSTENNRTYPSIQIANYYGKGKVRITLVTKNDPYKPHPHDLVGKDCRDGYYEAEFVQEHRPLLKMYYSVPEQQLLDIEDCDLNVVRLCFQVFLLDEHGNLTTALPPVISNPIYDNHDIEVRFVLNDWEAKGIFSQADVHRQVAIVFKTPPYCKAITEPVTVKMQLRRPSDQEVSESMDFRYLPDEKESNLFSHAEMPRPSGVSGRAEFYSSLGSTSSRFSHHPSAMPSMVSHPPSSWSTMAPSTTCSVNANPLSRFPTGTLSSNSQGIPPFLEIPDVNHLNASNACIYNDTDDTGRMEASSLSSADLYGISDANMLPNCPVNMMTTSNDSMGETDNPRLVSMNLDNPSCNSVLDPRDLRQLHQMSTSSMSTGASSSTAVFAPPSDAFAQSNFSCADNSMIDESGQSNNANPNNFVQSNQYSDIGTMSNDQLNDSYAYEFF</sequence>
<dbReference type="AlphaFoldDB" id="L9KLH5"/>
<keyword evidence="4" id="KW-1185">Reference proteome</keyword>
<dbReference type="SUPFAM" id="SSF81296">
    <property type="entry name" value="E set domains"/>
    <property type="match status" value="1"/>
</dbReference>
<dbReference type="GO" id="GO:0038061">
    <property type="term" value="P:non-canonical NF-kappaB signal transduction"/>
    <property type="evidence" value="ECO:0007669"/>
    <property type="project" value="TreeGrafter"/>
</dbReference>
<dbReference type="InterPro" id="IPR011539">
    <property type="entry name" value="RHD_DNA_bind_dom"/>
</dbReference>
<dbReference type="GO" id="GO:0000978">
    <property type="term" value="F:RNA polymerase II cis-regulatory region sequence-specific DNA binding"/>
    <property type="evidence" value="ECO:0007669"/>
    <property type="project" value="TreeGrafter"/>
</dbReference>
<gene>
    <name evidence="3" type="ORF">TREES_T100000687</name>
</gene>
<dbReference type="Proteomes" id="UP000011518">
    <property type="component" value="Unassembled WGS sequence"/>
</dbReference>
<dbReference type="Pfam" id="PF16179">
    <property type="entry name" value="RHD_dimer"/>
    <property type="match status" value="1"/>
</dbReference>
<dbReference type="PROSITE" id="PS50254">
    <property type="entry name" value="REL_2"/>
    <property type="match status" value="1"/>
</dbReference>
<dbReference type="EMBL" id="KB320782">
    <property type="protein sequence ID" value="ELW63349.1"/>
    <property type="molecule type" value="Genomic_DNA"/>
</dbReference>
<dbReference type="PANTHER" id="PTHR24169:SF4">
    <property type="entry name" value="PROTO-ONCOGENE C-REL"/>
    <property type="match status" value="1"/>
</dbReference>
<dbReference type="InterPro" id="IPR037059">
    <property type="entry name" value="RHD_DNA_bind_dom_sf"/>
</dbReference>
<reference evidence="4" key="1">
    <citation type="submission" date="2012-07" db="EMBL/GenBank/DDBJ databases">
        <title>Genome of the Chinese tree shrew, a rising model animal genetically related to primates.</title>
        <authorList>
            <person name="Zhang G."/>
            <person name="Fan Y."/>
            <person name="Yao Y."/>
            <person name="Huang Z."/>
        </authorList>
    </citation>
    <scope>NUCLEOTIDE SEQUENCE [LARGE SCALE GENOMIC DNA]</scope>
</reference>
<dbReference type="Pfam" id="PF00554">
    <property type="entry name" value="RHD_DNA_bind"/>
    <property type="match status" value="1"/>
</dbReference>
<reference evidence="4" key="2">
    <citation type="journal article" date="2013" name="Nat. Commun.">
        <title>Genome of the Chinese tree shrew.</title>
        <authorList>
            <person name="Fan Y."/>
            <person name="Huang Z.Y."/>
            <person name="Cao C.C."/>
            <person name="Chen C.S."/>
            <person name="Chen Y.X."/>
            <person name="Fan D.D."/>
            <person name="He J."/>
            <person name="Hou H.L."/>
            <person name="Hu L."/>
            <person name="Hu X.T."/>
            <person name="Jiang X.T."/>
            <person name="Lai R."/>
            <person name="Lang Y.S."/>
            <person name="Liang B."/>
            <person name="Liao S.G."/>
            <person name="Mu D."/>
            <person name="Ma Y.Y."/>
            <person name="Niu Y.Y."/>
            <person name="Sun X.Q."/>
            <person name="Xia J.Q."/>
            <person name="Xiao J."/>
            <person name="Xiong Z.Q."/>
            <person name="Xu L."/>
            <person name="Yang L."/>
            <person name="Zhang Y."/>
            <person name="Zhao W."/>
            <person name="Zhao X.D."/>
            <person name="Zheng Y.T."/>
            <person name="Zhou J.M."/>
            <person name="Zhu Y.B."/>
            <person name="Zhang G.J."/>
            <person name="Wang J."/>
            <person name="Yao Y.G."/>
        </authorList>
    </citation>
    <scope>NUCLEOTIDE SEQUENCE [LARGE SCALE GENOMIC DNA]</scope>
</reference>
<dbReference type="InterPro" id="IPR032397">
    <property type="entry name" value="RHD_dimer"/>
</dbReference>
<evidence type="ECO:0000313" key="3">
    <source>
        <dbReference type="EMBL" id="ELW63349.1"/>
    </source>
</evidence>
<dbReference type="InterPro" id="IPR030492">
    <property type="entry name" value="RHD_CS"/>
</dbReference>
<dbReference type="InterPro" id="IPR014756">
    <property type="entry name" value="Ig_E-set"/>
</dbReference>
<dbReference type="GO" id="GO:0005737">
    <property type="term" value="C:cytoplasm"/>
    <property type="evidence" value="ECO:0007669"/>
    <property type="project" value="InterPro"/>
</dbReference>
<organism evidence="3 4">
    <name type="scientific">Tupaia chinensis</name>
    <name type="common">Chinese tree shrew</name>
    <name type="synonym">Tupaia belangeri chinensis</name>
    <dbReference type="NCBI Taxonomy" id="246437"/>
    <lineage>
        <taxon>Eukaryota</taxon>
        <taxon>Metazoa</taxon>
        <taxon>Chordata</taxon>
        <taxon>Craniata</taxon>
        <taxon>Vertebrata</taxon>
        <taxon>Euteleostomi</taxon>
        <taxon>Mammalia</taxon>
        <taxon>Eutheria</taxon>
        <taxon>Euarchontoglires</taxon>
        <taxon>Scandentia</taxon>
        <taxon>Tupaiidae</taxon>
        <taxon>Tupaia</taxon>
    </lineage>
</organism>
<dbReference type="PROSITE" id="PS01204">
    <property type="entry name" value="REL_1"/>
    <property type="match status" value="1"/>
</dbReference>
<name>L9KLH5_TUPCH</name>
<evidence type="ECO:0000313" key="4">
    <source>
        <dbReference type="Proteomes" id="UP000011518"/>
    </source>
</evidence>
<feature type="domain" description="RHD" evidence="2">
    <location>
        <begin position="1"/>
        <end position="137"/>
    </location>
</feature>
<dbReference type="InterPro" id="IPR002909">
    <property type="entry name" value="IPT_dom"/>
</dbReference>
<dbReference type="GO" id="GO:0045087">
    <property type="term" value="P:innate immune response"/>
    <property type="evidence" value="ECO:0007669"/>
    <property type="project" value="TreeGrafter"/>
</dbReference>